<protein>
    <submittedName>
        <fullName evidence="1">Uncharacterized protein</fullName>
    </submittedName>
</protein>
<keyword evidence="2" id="KW-1185">Reference proteome</keyword>
<dbReference type="Proteomes" id="UP000663880">
    <property type="component" value="Unassembled WGS sequence"/>
</dbReference>
<comment type="caution">
    <text evidence="1">The sequence shown here is derived from an EMBL/GenBank/DDBJ whole genome shotgun (WGS) entry which is preliminary data.</text>
</comment>
<gene>
    <name evidence="1" type="ORF">PMACD_LOCUS10777</name>
</gene>
<proteinExistence type="predicted"/>
<evidence type="ECO:0000313" key="2">
    <source>
        <dbReference type="Proteomes" id="UP000663880"/>
    </source>
</evidence>
<organism evidence="1 2">
    <name type="scientific">Pieris macdunnoughi</name>
    <dbReference type="NCBI Taxonomy" id="345717"/>
    <lineage>
        <taxon>Eukaryota</taxon>
        <taxon>Metazoa</taxon>
        <taxon>Ecdysozoa</taxon>
        <taxon>Arthropoda</taxon>
        <taxon>Hexapoda</taxon>
        <taxon>Insecta</taxon>
        <taxon>Pterygota</taxon>
        <taxon>Neoptera</taxon>
        <taxon>Endopterygota</taxon>
        <taxon>Lepidoptera</taxon>
        <taxon>Glossata</taxon>
        <taxon>Ditrysia</taxon>
        <taxon>Papilionoidea</taxon>
        <taxon>Pieridae</taxon>
        <taxon>Pierinae</taxon>
        <taxon>Pieris</taxon>
    </lineage>
</organism>
<sequence>MLYYKTKPRNHYQNMDIYPYTGVTLKKPYLLPFPSYSRFFDETIPVDFSLQLLGRFQFLKWFLVELDESYRMMCRTSSLSHGNTDHVPRGFAVSSLLLFGSWPEKSVRPLKRRVFLCSI</sequence>
<name>A0A821URY8_9NEOP</name>
<dbReference type="AlphaFoldDB" id="A0A821URY8"/>
<dbReference type="EMBL" id="CAJOBZ010000032">
    <property type="protein sequence ID" value="CAF4894654.1"/>
    <property type="molecule type" value="Genomic_DNA"/>
</dbReference>
<evidence type="ECO:0000313" key="1">
    <source>
        <dbReference type="EMBL" id="CAF4894654.1"/>
    </source>
</evidence>
<reference evidence="1" key="1">
    <citation type="submission" date="2021-02" db="EMBL/GenBank/DDBJ databases">
        <authorList>
            <person name="Steward A R."/>
        </authorList>
    </citation>
    <scope>NUCLEOTIDE SEQUENCE</scope>
</reference>
<accession>A0A821URY8</accession>